<sequence>MWRKLAVLRRNLQNIKKSRRVTDENVVVGGGGGGNNNTINGDEMPNVVGVRRSHGSWNGLSVVCSVVRAPFSLFSCFPQPRVNGADGFWVSNHESAQISEMNHLMVSDGMRYAILM</sequence>
<reference evidence="1" key="1">
    <citation type="submission" date="2019-09" db="EMBL/GenBank/DDBJ databases">
        <title>Draft genome information of white flower Hibiscus syriacus.</title>
        <authorList>
            <person name="Kim Y.-M."/>
        </authorList>
    </citation>
    <scope>NUCLEOTIDE SEQUENCE [LARGE SCALE GENOMIC DNA]</scope>
    <source>
        <strain evidence="1">YM2019G1</strain>
    </source>
</reference>
<dbReference type="AlphaFoldDB" id="A0A6A3CTR5"/>
<accession>A0A6A3CTR5</accession>
<dbReference type="Proteomes" id="UP000436088">
    <property type="component" value="Unassembled WGS sequence"/>
</dbReference>
<dbReference type="EMBL" id="VEPZ02000206">
    <property type="protein sequence ID" value="KAE8730501.1"/>
    <property type="molecule type" value="Genomic_DNA"/>
</dbReference>
<keyword evidence="2" id="KW-1185">Reference proteome</keyword>
<evidence type="ECO:0000313" key="2">
    <source>
        <dbReference type="Proteomes" id="UP000436088"/>
    </source>
</evidence>
<name>A0A6A3CTR5_HIBSY</name>
<protein>
    <submittedName>
        <fullName evidence="1">Uncharacterized protein</fullName>
    </submittedName>
</protein>
<dbReference type="PANTHER" id="PTHR48165:SF1">
    <property type="entry name" value="TRANSMEMBRANE PROTEIN"/>
    <property type="match status" value="1"/>
</dbReference>
<organism evidence="1 2">
    <name type="scientific">Hibiscus syriacus</name>
    <name type="common">Rose of Sharon</name>
    <dbReference type="NCBI Taxonomy" id="106335"/>
    <lineage>
        <taxon>Eukaryota</taxon>
        <taxon>Viridiplantae</taxon>
        <taxon>Streptophyta</taxon>
        <taxon>Embryophyta</taxon>
        <taxon>Tracheophyta</taxon>
        <taxon>Spermatophyta</taxon>
        <taxon>Magnoliopsida</taxon>
        <taxon>eudicotyledons</taxon>
        <taxon>Gunneridae</taxon>
        <taxon>Pentapetalae</taxon>
        <taxon>rosids</taxon>
        <taxon>malvids</taxon>
        <taxon>Malvales</taxon>
        <taxon>Malvaceae</taxon>
        <taxon>Malvoideae</taxon>
        <taxon>Hibiscus</taxon>
    </lineage>
</organism>
<gene>
    <name evidence="1" type="ORF">F3Y22_tig00002919pilonHSYRG00087</name>
</gene>
<proteinExistence type="predicted"/>
<dbReference type="PANTHER" id="PTHR48165">
    <property type="entry name" value="BNAC03G44900D PROTEIN"/>
    <property type="match status" value="1"/>
</dbReference>
<comment type="caution">
    <text evidence="1">The sequence shown here is derived from an EMBL/GenBank/DDBJ whole genome shotgun (WGS) entry which is preliminary data.</text>
</comment>
<evidence type="ECO:0000313" key="1">
    <source>
        <dbReference type="EMBL" id="KAE8730501.1"/>
    </source>
</evidence>